<feature type="compositionally biased region" description="Low complexity" evidence="1">
    <location>
        <begin position="268"/>
        <end position="277"/>
    </location>
</feature>
<accession>A0AAW0EJX7</accession>
<feature type="compositionally biased region" description="Basic and acidic residues" evidence="1">
    <location>
        <begin position="198"/>
        <end position="208"/>
    </location>
</feature>
<protein>
    <submittedName>
        <fullName evidence="2">Uncharacterized protein</fullName>
    </submittedName>
</protein>
<evidence type="ECO:0000256" key="1">
    <source>
        <dbReference type="SAM" id="MobiDB-lite"/>
    </source>
</evidence>
<proteinExistence type="predicted"/>
<evidence type="ECO:0000313" key="2">
    <source>
        <dbReference type="EMBL" id="KAK7194380.1"/>
    </source>
</evidence>
<dbReference type="Proteomes" id="UP001430356">
    <property type="component" value="Unassembled WGS sequence"/>
</dbReference>
<evidence type="ECO:0000313" key="3">
    <source>
        <dbReference type="Proteomes" id="UP001430356"/>
    </source>
</evidence>
<name>A0AAW0EJX7_9TRYP</name>
<feature type="region of interest" description="Disordered" evidence="1">
    <location>
        <begin position="268"/>
        <end position="295"/>
    </location>
</feature>
<gene>
    <name evidence="2" type="ORF">NESM_000354000</name>
</gene>
<feature type="compositionally biased region" description="Low complexity" evidence="1">
    <location>
        <begin position="544"/>
        <end position="556"/>
    </location>
</feature>
<feature type="region of interest" description="Disordered" evidence="1">
    <location>
        <begin position="195"/>
        <end position="217"/>
    </location>
</feature>
<feature type="compositionally biased region" description="Low complexity" evidence="1">
    <location>
        <begin position="563"/>
        <end position="586"/>
    </location>
</feature>
<organism evidence="2 3">
    <name type="scientific">Novymonas esmeraldas</name>
    <dbReference type="NCBI Taxonomy" id="1808958"/>
    <lineage>
        <taxon>Eukaryota</taxon>
        <taxon>Discoba</taxon>
        <taxon>Euglenozoa</taxon>
        <taxon>Kinetoplastea</taxon>
        <taxon>Metakinetoplastina</taxon>
        <taxon>Trypanosomatida</taxon>
        <taxon>Trypanosomatidae</taxon>
        <taxon>Novymonas</taxon>
    </lineage>
</organism>
<feature type="region of interest" description="Disordered" evidence="1">
    <location>
        <begin position="489"/>
        <end position="516"/>
    </location>
</feature>
<dbReference type="EMBL" id="JAECZO010000036">
    <property type="protein sequence ID" value="KAK7194380.1"/>
    <property type="molecule type" value="Genomic_DNA"/>
</dbReference>
<comment type="caution">
    <text evidence="2">The sequence shown here is derived from an EMBL/GenBank/DDBJ whole genome shotgun (WGS) entry which is preliminary data.</text>
</comment>
<dbReference type="AlphaFoldDB" id="A0AAW0EJX7"/>
<reference evidence="2 3" key="1">
    <citation type="journal article" date="2021" name="MBio">
        <title>A New Model Trypanosomatid, Novymonas esmeraldas: Genomic Perception of Its 'Candidatus Pandoraea novymonadis' Endosymbiont.</title>
        <authorList>
            <person name="Zakharova A."/>
            <person name="Saura A."/>
            <person name="Butenko A."/>
            <person name="Podesvova L."/>
            <person name="Warmusova S."/>
            <person name="Kostygov A.Y."/>
            <person name="Nenarokova A."/>
            <person name="Lukes J."/>
            <person name="Opperdoes F.R."/>
            <person name="Yurchenko V."/>
        </authorList>
    </citation>
    <scope>NUCLEOTIDE SEQUENCE [LARGE SCALE GENOMIC DNA]</scope>
    <source>
        <strain evidence="2 3">E262AT.01</strain>
    </source>
</reference>
<keyword evidence="3" id="KW-1185">Reference proteome</keyword>
<feature type="region of interest" description="Disordered" evidence="1">
    <location>
        <begin position="390"/>
        <end position="409"/>
    </location>
</feature>
<sequence length="734" mass="75586">MHLRQCVAAAAGLRGRCVTRWPASLTACAVKGVRQSCIFDGAPRQAMARTLHTTACRRAEASADAAESSSAPSAVPWQKVVHLVTTSTLAREHSRTPTAEESARAASAAAVAVDDAPLRVHLDALRQVWSAAYHPVLSADAHNSASAAATVVGAPLLQERGLLPTEAEKLPLLVQVLGQLGAALLTSIAETDASLSRVAEDADKRSTSGDDDGVDGGGEDTHMRVWLAEVQALLLFIGQHQLRYVVPRTFARSLPNLASAVEATAAPTRAQHAAEAQDTVASPPPAVRGGPGGAQLRGLSRLAGEQVSDVAPPLPSDELLRVVVLVEAARVILDVAQPPPLASGVRAEVYKVLLSVLGASEQLPSSTLASLATCLARCVDSYAAHQQLSPPAPAPHVAETAHGSGGTATAGCDPAAVRSFVRPVTHRVGGSAASADTATLSPVERHEAAQLERLRGGLSPVLRPTSVLHHQRVLASVVQRRLAEALHRDRLAASPSRGSRGLAEAGEVPAAPRYGSGAAPLAREERMEAGLLGLLTLEQRKTRAAATAPDATPSAPVRRQRRTVSVIAGATSAASADDADSSVTNARAHPPADDAPEVAGGVGHISLTDVAELCTAMASIGFRGDGPTAAEEPVWAHTVAFICSEIAATAAARDAAAADGGGGEAAATAAPQIVMDQMLEDVRDVCFALDRVGHLDGYDSVMAALVQCGFLHEPIVAPSAGRRVLPHIRSSSSV</sequence>
<feature type="region of interest" description="Disordered" evidence="1">
    <location>
        <begin position="543"/>
        <end position="600"/>
    </location>
</feature>